<accession>A0A1I4XJU4</accession>
<dbReference type="PANTHER" id="PTHR39624">
    <property type="entry name" value="PROTEIN INVOLVED IN RIMO-MEDIATED BETA-METHYLTHIOLATION OF RIBOSOMAL PROTEIN S12 YCAO"/>
    <property type="match status" value="1"/>
</dbReference>
<reference evidence="2 3" key="1">
    <citation type="submission" date="2016-10" db="EMBL/GenBank/DDBJ databases">
        <authorList>
            <person name="de Groot N.N."/>
        </authorList>
    </citation>
    <scope>NUCLEOTIDE SEQUENCE [LARGE SCALE GENOMIC DNA]</scope>
    <source>
        <strain evidence="2 3">CGMCC 4.1877</strain>
    </source>
</reference>
<feature type="region of interest" description="Disordered" evidence="1">
    <location>
        <begin position="124"/>
        <end position="165"/>
    </location>
</feature>
<dbReference type="Pfam" id="PF02566">
    <property type="entry name" value="OsmC"/>
    <property type="match status" value="1"/>
</dbReference>
<keyword evidence="3" id="KW-1185">Reference proteome</keyword>
<evidence type="ECO:0000313" key="2">
    <source>
        <dbReference type="EMBL" id="SFN26131.1"/>
    </source>
</evidence>
<dbReference type="STRING" id="260086.SAMN05216207_101198"/>
<protein>
    <submittedName>
        <fullName evidence="2">Uncharacterized OsmC-related protein</fullName>
    </submittedName>
</protein>
<dbReference type="AlphaFoldDB" id="A0A1I4XJU4"/>
<evidence type="ECO:0000256" key="1">
    <source>
        <dbReference type="SAM" id="MobiDB-lite"/>
    </source>
</evidence>
<gene>
    <name evidence="2" type="ORF">SAMN05216207_101198</name>
</gene>
<feature type="compositionally biased region" description="Basic and acidic residues" evidence="1">
    <location>
        <begin position="136"/>
        <end position="148"/>
    </location>
</feature>
<dbReference type="PANTHER" id="PTHR39624:SF2">
    <property type="entry name" value="OSMC-LIKE PROTEIN"/>
    <property type="match status" value="1"/>
</dbReference>
<dbReference type="InterPro" id="IPR003718">
    <property type="entry name" value="OsmC/Ohr_fam"/>
</dbReference>
<dbReference type="SUPFAM" id="SSF82784">
    <property type="entry name" value="OsmC-like"/>
    <property type="match status" value="1"/>
</dbReference>
<sequence length="165" mass="17141">MERVVVAAREDGLRCRVRAGDHEFVVDEPASVGGTDQGPQPTDLLLGAVASCFTIAISYCAAKRGLSPEPVQVEVTGTYDGPMFRSITISASVGGLTPDELATVTAAAERVCYVTNTLRGSPTVVVRSAPAHPAPRPHDDRPHDEQPHDGAGGGGRSDTNARPGA</sequence>
<dbReference type="InterPro" id="IPR015946">
    <property type="entry name" value="KH_dom-like_a/b"/>
</dbReference>
<dbReference type="Gene3D" id="3.30.300.20">
    <property type="match status" value="1"/>
</dbReference>
<organism evidence="2 3">
    <name type="scientific">Pseudonocardia ammonioxydans</name>
    <dbReference type="NCBI Taxonomy" id="260086"/>
    <lineage>
        <taxon>Bacteria</taxon>
        <taxon>Bacillati</taxon>
        <taxon>Actinomycetota</taxon>
        <taxon>Actinomycetes</taxon>
        <taxon>Pseudonocardiales</taxon>
        <taxon>Pseudonocardiaceae</taxon>
        <taxon>Pseudonocardia</taxon>
    </lineage>
</organism>
<dbReference type="EMBL" id="FOUY01000011">
    <property type="protein sequence ID" value="SFN26131.1"/>
    <property type="molecule type" value="Genomic_DNA"/>
</dbReference>
<proteinExistence type="predicted"/>
<dbReference type="InterPro" id="IPR036102">
    <property type="entry name" value="OsmC/Ohrsf"/>
</dbReference>
<dbReference type="RefSeq" id="WP_177238437.1">
    <property type="nucleotide sequence ID" value="NZ_FOUY01000011.1"/>
</dbReference>
<evidence type="ECO:0000313" key="3">
    <source>
        <dbReference type="Proteomes" id="UP000199614"/>
    </source>
</evidence>
<name>A0A1I4XJU4_PSUAM</name>
<dbReference type="Proteomes" id="UP000199614">
    <property type="component" value="Unassembled WGS sequence"/>
</dbReference>